<dbReference type="OrthoDB" id="19261at2759"/>
<dbReference type="SMART" id="SM00664">
    <property type="entry name" value="DoH"/>
    <property type="match status" value="1"/>
</dbReference>
<evidence type="ECO:0000256" key="1">
    <source>
        <dbReference type="SAM" id="MobiDB-lite"/>
    </source>
</evidence>
<feature type="transmembrane region" description="Helical" evidence="2">
    <location>
        <begin position="257"/>
        <end position="274"/>
    </location>
</feature>
<dbReference type="Gene3D" id="2.60.40.1210">
    <property type="entry name" value="Cellobiose dehydrogenase, cytochrome domain"/>
    <property type="match status" value="1"/>
</dbReference>
<feature type="chain" id="PRO_5008266738" description="DOMON domain-containing protein" evidence="3">
    <location>
        <begin position="22"/>
        <end position="420"/>
    </location>
</feature>
<keyword evidence="2" id="KW-0812">Transmembrane</keyword>
<evidence type="ECO:0000313" key="6">
    <source>
        <dbReference type="Proteomes" id="UP000078559"/>
    </source>
</evidence>
<dbReference type="SUPFAM" id="SSF49344">
    <property type="entry name" value="CBD9-like"/>
    <property type="match status" value="1"/>
</dbReference>
<dbReference type="PROSITE" id="PS50836">
    <property type="entry name" value="DOMON"/>
    <property type="match status" value="1"/>
</dbReference>
<feature type="signal peptide" evidence="3">
    <location>
        <begin position="1"/>
        <end position="21"/>
    </location>
</feature>
<gene>
    <name evidence="5" type="ORF">VM1G_01542</name>
</gene>
<feature type="domain" description="DOMON" evidence="4">
    <location>
        <begin position="34"/>
        <end position="156"/>
    </location>
</feature>
<proteinExistence type="predicted"/>
<dbReference type="CDD" id="cd09630">
    <property type="entry name" value="CDH_like_cytochrome"/>
    <property type="match status" value="1"/>
</dbReference>
<organism evidence="5 6">
    <name type="scientific">Cytospora mali</name>
    <name type="common">Apple Valsa canker fungus</name>
    <name type="synonym">Valsa mali</name>
    <dbReference type="NCBI Taxonomy" id="578113"/>
    <lineage>
        <taxon>Eukaryota</taxon>
        <taxon>Fungi</taxon>
        <taxon>Dikarya</taxon>
        <taxon>Ascomycota</taxon>
        <taxon>Pezizomycotina</taxon>
        <taxon>Sordariomycetes</taxon>
        <taxon>Sordariomycetidae</taxon>
        <taxon>Diaporthales</taxon>
        <taxon>Cytosporaceae</taxon>
        <taxon>Cytospora</taxon>
    </lineage>
</organism>
<feature type="transmembrane region" description="Helical" evidence="2">
    <location>
        <begin position="286"/>
        <end position="305"/>
    </location>
</feature>
<keyword evidence="3" id="KW-0732">Signal</keyword>
<evidence type="ECO:0000259" key="4">
    <source>
        <dbReference type="PROSITE" id="PS50836"/>
    </source>
</evidence>
<dbReference type="InterPro" id="IPR015920">
    <property type="entry name" value="Cellobiose_DH-like_cyt"/>
</dbReference>
<dbReference type="Pfam" id="PF10348">
    <property type="entry name" value="DUF2427"/>
    <property type="match status" value="1"/>
</dbReference>
<dbReference type="EMBL" id="CM003099">
    <property type="protein sequence ID" value="KUI66408.1"/>
    <property type="molecule type" value="Genomic_DNA"/>
</dbReference>
<dbReference type="PANTHER" id="PTHR47797:SF4">
    <property type="entry name" value="DOMON DOMAIN-CONTAINING PROTEIN"/>
    <property type="match status" value="1"/>
</dbReference>
<dbReference type="Pfam" id="PF16010">
    <property type="entry name" value="CDH-cyt"/>
    <property type="match status" value="1"/>
</dbReference>
<sequence>MITHSSLAAAAAVLYAATAQASTLRYCPSDNICYAVGVPRATASSASGNIYFQISAPTTYQWVALGTGLGMVGANIFIMYQDGNGNVTLSSRQSSGHAEPEYDAQTASDLELLAGSGVSGGMMIANVRCGNCQTWPGGTLNMADVSTQWIGAWKAGLSLASTSLSEDIFIHDVHLQFDLDLSQASLDTDSNPFNGSEATTSGSNSSASGVVPSTSGNKQIVWAHGICMAITFAILYPLGSALMPLFGKWYVHGGFQLVSWLLMWAAFGLGIVGAQQCDLLFKNTHTILGTVVVALLAIQPALGYIHHLHFQKYGGRGIVSYGHIWWGRILMVLGAINGGLGLQLTNAMDGLIIAYSIVAAVMYLMYAIAKTTVSIRKKTPTDAGGDRRKGSGVGSSRNVEYGGEMHGTSFPGRLFARRGR</sequence>
<keyword evidence="2" id="KW-1133">Transmembrane helix</keyword>
<feature type="transmembrane region" description="Helical" evidence="2">
    <location>
        <begin position="325"/>
        <end position="344"/>
    </location>
</feature>
<dbReference type="PANTHER" id="PTHR47797">
    <property type="entry name" value="DEHYDROGENASE, PUTATIVE (AFU_ORTHOLOGUE AFUA_8G05805)-RELATED"/>
    <property type="match status" value="1"/>
</dbReference>
<feature type="region of interest" description="Disordered" evidence="1">
    <location>
        <begin position="378"/>
        <end position="403"/>
    </location>
</feature>
<feature type="compositionally biased region" description="Low complexity" evidence="1">
    <location>
        <begin position="194"/>
        <end position="211"/>
    </location>
</feature>
<evidence type="ECO:0000256" key="3">
    <source>
        <dbReference type="SAM" id="SignalP"/>
    </source>
</evidence>
<reference evidence="5" key="1">
    <citation type="submission" date="2014-12" db="EMBL/GenBank/DDBJ databases">
        <title>Genome Sequence of Valsa Canker Pathogens Uncovers a Specific Adaption of Colonization on Woody Bark.</title>
        <authorList>
            <person name="Yin Z."/>
            <person name="Liu H."/>
            <person name="Gao X."/>
            <person name="Li Z."/>
            <person name="Song N."/>
            <person name="Ke X."/>
            <person name="Dai Q."/>
            <person name="Wu Y."/>
            <person name="Sun Y."/>
            <person name="Xu J.-R."/>
            <person name="Kang Z.K."/>
            <person name="Wang L."/>
            <person name="Huang L."/>
        </authorList>
    </citation>
    <scope>NUCLEOTIDE SEQUENCE [LARGE SCALE GENOMIC DNA]</scope>
    <source>
        <strain evidence="5">03-8</strain>
    </source>
</reference>
<protein>
    <recommendedName>
        <fullName evidence="4">DOMON domain-containing protein</fullName>
    </recommendedName>
</protein>
<dbReference type="SMR" id="A0A194VR44"/>
<feature type="transmembrane region" description="Helical" evidence="2">
    <location>
        <begin position="221"/>
        <end position="245"/>
    </location>
</feature>
<feature type="region of interest" description="Disordered" evidence="1">
    <location>
        <begin position="190"/>
        <end position="211"/>
    </location>
</feature>
<keyword evidence="6" id="KW-1185">Reference proteome</keyword>
<name>A0A194VR44_CYTMA</name>
<feature type="transmembrane region" description="Helical" evidence="2">
    <location>
        <begin position="350"/>
        <end position="369"/>
    </location>
</feature>
<dbReference type="InterPro" id="IPR005018">
    <property type="entry name" value="DOMON_domain"/>
</dbReference>
<keyword evidence="2" id="KW-0472">Membrane</keyword>
<dbReference type="CDD" id="cd08760">
    <property type="entry name" value="Cyt_b561_FRRS1_like"/>
    <property type="match status" value="1"/>
</dbReference>
<dbReference type="Proteomes" id="UP000078559">
    <property type="component" value="Chromosome 2"/>
</dbReference>
<accession>A0A194VR44</accession>
<evidence type="ECO:0000256" key="2">
    <source>
        <dbReference type="SAM" id="Phobius"/>
    </source>
</evidence>
<evidence type="ECO:0000313" key="5">
    <source>
        <dbReference type="EMBL" id="KUI66408.1"/>
    </source>
</evidence>
<dbReference type="InterPro" id="IPR018825">
    <property type="entry name" value="DUF2427"/>
</dbReference>
<dbReference type="AlphaFoldDB" id="A0A194VR44"/>